<keyword evidence="3" id="KW-0813">Transport</keyword>
<dbReference type="GO" id="GO:0005198">
    <property type="term" value="F:structural molecule activity"/>
    <property type="evidence" value="ECO:0007669"/>
    <property type="project" value="TreeGrafter"/>
</dbReference>
<comment type="similarity">
    <text evidence="1">Belongs to the VPS25 family.</text>
</comment>
<proteinExistence type="inferred from homology"/>
<dbReference type="Pfam" id="PF05871">
    <property type="entry name" value="ESCRT-II"/>
    <property type="match status" value="1"/>
</dbReference>
<reference evidence="7" key="1">
    <citation type="submission" date="2016-01" db="EMBL/GenBank/DDBJ databases">
        <title>Reference transcriptome for the parasite Schistocephalus solidus: insights into the molecular evolution of parasitism.</title>
        <authorList>
            <person name="Hebert F.O."/>
            <person name="Grambauer S."/>
            <person name="Barber I."/>
            <person name="Landry C.R."/>
            <person name="Aubin-Horth N."/>
        </authorList>
    </citation>
    <scope>NUCLEOTIDE SEQUENCE</scope>
</reference>
<name>A0A0X3PGN0_SCHSO</name>
<dbReference type="InterPro" id="IPR008570">
    <property type="entry name" value="ESCRT-II_cplx_Vps25-sub"/>
</dbReference>
<evidence type="ECO:0000256" key="5">
    <source>
        <dbReference type="ARBA" id="ARBA00030094"/>
    </source>
</evidence>
<dbReference type="FunFam" id="1.10.10.10:FF:000141">
    <property type="entry name" value="vacuolar protein-sorting-associated protein 25"/>
    <property type="match status" value="1"/>
</dbReference>
<keyword evidence="6" id="KW-0732">Signal</keyword>
<dbReference type="Gene3D" id="1.10.10.10">
    <property type="entry name" value="Winged helix-like DNA-binding domain superfamily/Winged helix DNA-binding domain"/>
    <property type="match status" value="1"/>
</dbReference>
<organism evidence="7">
    <name type="scientific">Schistocephalus solidus</name>
    <name type="common">Tapeworm</name>
    <dbReference type="NCBI Taxonomy" id="70667"/>
    <lineage>
        <taxon>Eukaryota</taxon>
        <taxon>Metazoa</taxon>
        <taxon>Spiralia</taxon>
        <taxon>Lophotrochozoa</taxon>
        <taxon>Platyhelminthes</taxon>
        <taxon>Cestoda</taxon>
        <taxon>Eucestoda</taxon>
        <taxon>Diphyllobothriidea</taxon>
        <taxon>Diphyllobothriidae</taxon>
        <taxon>Schistocephalus</taxon>
    </lineage>
</organism>
<dbReference type="PANTHER" id="PTHR13149:SF0">
    <property type="entry name" value="VACUOLAR PROTEIN-SORTING-ASSOCIATED PROTEIN 25"/>
    <property type="match status" value="1"/>
</dbReference>
<evidence type="ECO:0000256" key="1">
    <source>
        <dbReference type="ARBA" id="ARBA00009674"/>
    </source>
</evidence>
<keyword evidence="4" id="KW-0653">Protein transport</keyword>
<dbReference type="InterPro" id="IPR036390">
    <property type="entry name" value="WH_DNA-bd_sf"/>
</dbReference>
<dbReference type="AlphaFoldDB" id="A0A0X3PGN0"/>
<evidence type="ECO:0000256" key="2">
    <source>
        <dbReference type="ARBA" id="ARBA00017934"/>
    </source>
</evidence>
<dbReference type="SUPFAM" id="SSF46785">
    <property type="entry name" value="Winged helix' DNA-binding domain"/>
    <property type="match status" value="2"/>
</dbReference>
<dbReference type="Gene3D" id="1.10.10.570">
    <property type="entry name" value="Winged helix' DNA-binding domain. Chain C. Domain 1"/>
    <property type="match status" value="1"/>
</dbReference>
<dbReference type="GO" id="GO:0016236">
    <property type="term" value="P:macroautophagy"/>
    <property type="evidence" value="ECO:0007669"/>
    <property type="project" value="UniProtKB-ARBA"/>
</dbReference>
<dbReference type="GO" id="GO:0043328">
    <property type="term" value="P:protein transport to vacuole involved in ubiquitin-dependent protein catabolic process via the multivesicular body sorting pathway"/>
    <property type="evidence" value="ECO:0007669"/>
    <property type="project" value="TreeGrafter"/>
</dbReference>
<dbReference type="InterPro" id="IPR036388">
    <property type="entry name" value="WH-like_DNA-bd_sf"/>
</dbReference>
<feature type="chain" id="PRO_5007051106" description="Vacuolar protein-sorting-associated protein 25" evidence="6">
    <location>
        <begin position="21"/>
        <end position="209"/>
    </location>
</feature>
<sequence>AGSRWVYIGLTLCCRLPAIALIVDFKPGKLCLPNLLPGRGSMIFHPSSLSNRMLKRAGSRWIPGASLSLPTVRTKKQTSIDITSITDPKCELFHNAKIGRKANPLMVTAILDELHNRGNLEWLDKTHKTANIIWRKPSGWAKELENWVKATGRNNTVCTIYEIIDGEETEGETFHGIDRDVIMEALRYMEKHGKAEIMGDAEGVKFFCA</sequence>
<accession>A0A0X3PGN0</accession>
<dbReference type="GO" id="GO:0000814">
    <property type="term" value="C:ESCRT II complex"/>
    <property type="evidence" value="ECO:0007669"/>
    <property type="project" value="InterPro"/>
</dbReference>
<dbReference type="InterPro" id="IPR014041">
    <property type="entry name" value="ESCRT-II_cplx_Vps25-sub_N"/>
</dbReference>
<gene>
    <name evidence="7" type="ORF">TR106695</name>
</gene>
<feature type="signal peptide" evidence="6">
    <location>
        <begin position="1"/>
        <end position="20"/>
    </location>
</feature>
<feature type="non-terminal residue" evidence="7">
    <location>
        <position position="1"/>
    </location>
</feature>
<evidence type="ECO:0000256" key="4">
    <source>
        <dbReference type="ARBA" id="ARBA00022927"/>
    </source>
</evidence>
<dbReference type="GO" id="GO:0042803">
    <property type="term" value="F:protein homodimerization activity"/>
    <property type="evidence" value="ECO:0007669"/>
    <property type="project" value="TreeGrafter"/>
</dbReference>
<dbReference type="PANTHER" id="PTHR13149">
    <property type="entry name" value="VACUOLAR PROTEIN SORTING-ASSOCIATED PROTEIN VPS25"/>
    <property type="match status" value="1"/>
</dbReference>
<evidence type="ECO:0000256" key="6">
    <source>
        <dbReference type="SAM" id="SignalP"/>
    </source>
</evidence>
<evidence type="ECO:0000313" key="7">
    <source>
        <dbReference type="EMBL" id="JAP49037.1"/>
    </source>
</evidence>
<evidence type="ECO:0000256" key="3">
    <source>
        <dbReference type="ARBA" id="ARBA00022448"/>
    </source>
</evidence>
<protein>
    <recommendedName>
        <fullName evidence="2">Vacuolar protein-sorting-associated protein 25</fullName>
    </recommendedName>
    <alternativeName>
        <fullName evidence="5">ESCRT-II complex subunit VPS25</fullName>
    </alternativeName>
</protein>
<dbReference type="EMBL" id="GEEE01014188">
    <property type="protein sequence ID" value="JAP49037.1"/>
    <property type="molecule type" value="Transcribed_RNA"/>
</dbReference>